<evidence type="ECO:0000313" key="3">
    <source>
        <dbReference type="Proteomes" id="UP000030185"/>
    </source>
</evidence>
<dbReference type="Gene3D" id="3.10.180.10">
    <property type="entry name" value="2,3-Dihydroxybiphenyl 1,2-Dioxygenase, domain 1"/>
    <property type="match status" value="1"/>
</dbReference>
<name>A0A098LEB5_9BACT</name>
<dbReference type="InterPro" id="IPR037523">
    <property type="entry name" value="VOC_core"/>
</dbReference>
<comment type="caution">
    <text evidence="2">The sequence shown here is derived from an EMBL/GenBank/DDBJ whole genome shotgun (WGS) entry which is preliminary data.</text>
</comment>
<evidence type="ECO:0000259" key="1">
    <source>
        <dbReference type="PROSITE" id="PS51819"/>
    </source>
</evidence>
<evidence type="ECO:0000313" key="2">
    <source>
        <dbReference type="EMBL" id="GAL84638.1"/>
    </source>
</evidence>
<accession>A0A098LEB5</accession>
<protein>
    <recommendedName>
        <fullName evidence="1">VOC domain-containing protein</fullName>
    </recommendedName>
</protein>
<dbReference type="InterPro" id="IPR004360">
    <property type="entry name" value="Glyas_Fos-R_dOase_dom"/>
</dbReference>
<dbReference type="RefSeq" id="WP_045461838.1">
    <property type="nucleotide sequence ID" value="NZ_BBLT01000003.1"/>
</dbReference>
<dbReference type="AlphaFoldDB" id="A0A098LEB5"/>
<dbReference type="EMBL" id="BBLT01000003">
    <property type="protein sequence ID" value="GAL84638.1"/>
    <property type="molecule type" value="Genomic_DNA"/>
</dbReference>
<dbReference type="PROSITE" id="PS51819">
    <property type="entry name" value="VOC"/>
    <property type="match status" value="1"/>
</dbReference>
<sequence length="129" mass="15169">MKLNQIKETCLYVNDLEKSKAFYNGLLGLPIIGYHKDRHLFLRAGNSVLLCFLPESTKHEKELPPHYAYGKIHVAFEVPEGDYEPWKKMMLEKGINIIYEKEWNHHLKSFYFEDPDGNVLEIIPPGLWH</sequence>
<keyword evidence="3" id="KW-1185">Reference proteome</keyword>
<proteinExistence type="predicted"/>
<reference evidence="2 3" key="1">
    <citation type="submission" date="2014-09" db="EMBL/GenBank/DDBJ databases">
        <title>Sporocytophaga myxococcoides PG-01 genome sequencing.</title>
        <authorList>
            <person name="Liu L."/>
            <person name="Gao P.J."/>
            <person name="Chen G.J."/>
            <person name="Wang L.S."/>
        </authorList>
    </citation>
    <scope>NUCLEOTIDE SEQUENCE [LARGE SCALE GENOMIC DNA]</scope>
    <source>
        <strain evidence="2 3">PG-01</strain>
    </source>
</reference>
<dbReference type="Proteomes" id="UP000030185">
    <property type="component" value="Unassembled WGS sequence"/>
</dbReference>
<dbReference type="PANTHER" id="PTHR21366:SF22">
    <property type="entry name" value="VOC DOMAIN-CONTAINING PROTEIN"/>
    <property type="match status" value="1"/>
</dbReference>
<dbReference type="SUPFAM" id="SSF54593">
    <property type="entry name" value="Glyoxalase/Bleomycin resistance protein/Dihydroxybiphenyl dioxygenase"/>
    <property type="match status" value="1"/>
</dbReference>
<dbReference type="InterPro" id="IPR050383">
    <property type="entry name" value="GlyoxalaseI/FosfomycinResist"/>
</dbReference>
<dbReference type="Pfam" id="PF00903">
    <property type="entry name" value="Glyoxalase"/>
    <property type="match status" value="1"/>
</dbReference>
<organism evidence="2 3">
    <name type="scientific">Sporocytophaga myxococcoides</name>
    <dbReference type="NCBI Taxonomy" id="153721"/>
    <lineage>
        <taxon>Bacteria</taxon>
        <taxon>Pseudomonadati</taxon>
        <taxon>Bacteroidota</taxon>
        <taxon>Cytophagia</taxon>
        <taxon>Cytophagales</taxon>
        <taxon>Cytophagaceae</taxon>
        <taxon>Sporocytophaga</taxon>
    </lineage>
</organism>
<dbReference type="InterPro" id="IPR029068">
    <property type="entry name" value="Glyas_Bleomycin-R_OHBP_Dase"/>
</dbReference>
<dbReference type="STRING" id="153721.MYP_1866"/>
<dbReference type="PANTHER" id="PTHR21366">
    <property type="entry name" value="GLYOXALASE FAMILY PROTEIN"/>
    <property type="match status" value="1"/>
</dbReference>
<dbReference type="eggNOG" id="COG0346">
    <property type="taxonomic scope" value="Bacteria"/>
</dbReference>
<feature type="domain" description="VOC" evidence="1">
    <location>
        <begin position="2"/>
        <end position="125"/>
    </location>
</feature>
<dbReference type="OrthoDB" id="192739at2"/>
<gene>
    <name evidence="2" type="ORF">MYP_1866</name>
</gene>